<dbReference type="SUPFAM" id="SSF51556">
    <property type="entry name" value="Metallo-dependent hydrolases"/>
    <property type="match status" value="1"/>
</dbReference>
<keyword evidence="2" id="KW-0378">Hydrolase</keyword>
<dbReference type="Pfam" id="PF01979">
    <property type="entry name" value="Amidohydro_1"/>
    <property type="match status" value="1"/>
</dbReference>
<gene>
    <name evidence="6" type="ORF">ACIBG2_05015</name>
</gene>
<feature type="domain" description="Amidohydrolase-related" evidence="4">
    <location>
        <begin position="160"/>
        <end position="295"/>
    </location>
</feature>
<evidence type="ECO:0000256" key="3">
    <source>
        <dbReference type="ARBA" id="ARBA00022833"/>
    </source>
</evidence>
<evidence type="ECO:0000313" key="7">
    <source>
        <dbReference type="Proteomes" id="UP001612741"/>
    </source>
</evidence>
<comment type="caution">
    <text evidence="6">The sequence shown here is derived from an EMBL/GenBank/DDBJ whole genome shotgun (WGS) entry which is preliminary data.</text>
</comment>
<feature type="domain" description="Aminodeoxyfutalosine deaminase/Imidazolonepropionase-like composite" evidence="5">
    <location>
        <begin position="19"/>
        <end position="44"/>
    </location>
</feature>
<protein>
    <submittedName>
        <fullName evidence="6">Imidazolonepropionase-like domain-containing protein</fullName>
    </submittedName>
</protein>
<dbReference type="InterPro" id="IPR032466">
    <property type="entry name" value="Metal_Hydrolase"/>
</dbReference>
<dbReference type="SUPFAM" id="SSF51338">
    <property type="entry name" value="Composite domain of metallo-dependent hydrolases"/>
    <property type="match status" value="1"/>
</dbReference>
<dbReference type="InterPro" id="IPR011059">
    <property type="entry name" value="Metal-dep_hydrolase_composite"/>
</dbReference>
<accession>A0ABW7YLE3</accession>
<evidence type="ECO:0000313" key="6">
    <source>
        <dbReference type="EMBL" id="MFI6496718.1"/>
    </source>
</evidence>
<proteinExistence type="predicted"/>
<dbReference type="RefSeq" id="WP_397079021.1">
    <property type="nucleotide sequence ID" value="NZ_JBITGY010000001.1"/>
</dbReference>
<dbReference type="Gene3D" id="3.20.20.140">
    <property type="entry name" value="Metal-dependent hydrolases"/>
    <property type="match status" value="1"/>
</dbReference>
<evidence type="ECO:0000256" key="2">
    <source>
        <dbReference type="ARBA" id="ARBA00022801"/>
    </source>
</evidence>
<name>A0ABW7YLE3_9ACTN</name>
<evidence type="ECO:0000256" key="1">
    <source>
        <dbReference type="ARBA" id="ARBA00022723"/>
    </source>
</evidence>
<reference evidence="6 7" key="1">
    <citation type="submission" date="2024-10" db="EMBL/GenBank/DDBJ databases">
        <title>The Natural Products Discovery Center: Release of the First 8490 Sequenced Strains for Exploring Actinobacteria Biosynthetic Diversity.</title>
        <authorList>
            <person name="Kalkreuter E."/>
            <person name="Kautsar S.A."/>
            <person name="Yang D."/>
            <person name="Bader C.D."/>
            <person name="Teijaro C.N."/>
            <person name="Fluegel L."/>
            <person name="Davis C.M."/>
            <person name="Simpson J.R."/>
            <person name="Lauterbach L."/>
            <person name="Steele A.D."/>
            <person name="Gui C."/>
            <person name="Meng S."/>
            <person name="Li G."/>
            <person name="Viehrig K."/>
            <person name="Ye F."/>
            <person name="Su P."/>
            <person name="Kiefer A.F."/>
            <person name="Nichols A."/>
            <person name="Cepeda A.J."/>
            <person name="Yan W."/>
            <person name="Fan B."/>
            <person name="Jiang Y."/>
            <person name="Adhikari A."/>
            <person name="Zheng C.-J."/>
            <person name="Schuster L."/>
            <person name="Cowan T.M."/>
            <person name="Smanski M.J."/>
            <person name="Chevrette M.G."/>
            <person name="De Carvalho L.P.S."/>
            <person name="Shen B."/>
        </authorList>
    </citation>
    <scope>NUCLEOTIDE SEQUENCE [LARGE SCALE GENOMIC DNA]</scope>
    <source>
        <strain evidence="6 7">NPDC050545</strain>
    </source>
</reference>
<keyword evidence="3" id="KW-0862">Zinc</keyword>
<evidence type="ECO:0000259" key="4">
    <source>
        <dbReference type="Pfam" id="PF01979"/>
    </source>
</evidence>
<organism evidence="6 7">
    <name type="scientific">Nonomuraea typhae</name>
    <dbReference type="NCBI Taxonomy" id="2603600"/>
    <lineage>
        <taxon>Bacteria</taxon>
        <taxon>Bacillati</taxon>
        <taxon>Actinomycetota</taxon>
        <taxon>Actinomycetes</taxon>
        <taxon>Streptosporangiales</taxon>
        <taxon>Streptosporangiaceae</taxon>
        <taxon>Nonomuraea</taxon>
    </lineage>
</organism>
<evidence type="ECO:0000259" key="5">
    <source>
        <dbReference type="Pfam" id="PF22039"/>
    </source>
</evidence>
<sequence length="330" mass="33733">MVHSAPLVLPICEEPIREGGVAVRGDRVLQVGPRATVLSAFPRAAETRWPGMITPGLVDACFPASPPAPGVTAAATVVAEPGCSVVLGGVTYIAVRSESEEEWEDIGRDALITAIREVDVPGAVGIAAHTGDLVVLEDLAVLARTFGLRILVDLERHSVTTLDEAGALGPHCHVACACGLTPGERKLLRLRKSVVAVCPALRPEDALPLLDEGSPIALGSRGGGSLLAQAGKLREHARGRGARATGLDRRLVGAATLGGARALGMDTGPGRLGVLAPGARADLAVFDARGRYPYAALLAGPPCLGTVAGGAPHLPPVSASGLVDQREQLA</sequence>
<dbReference type="Pfam" id="PF22039">
    <property type="entry name" value="HUTI_composite_bact"/>
    <property type="match status" value="1"/>
</dbReference>
<keyword evidence="7" id="KW-1185">Reference proteome</keyword>
<dbReference type="InterPro" id="IPR006680">
    <property type="entry name" value="Amidohydro-rel"/>
</dbReference>
<dbReference type="EMBL" id="JBITGY010000001">
    <property type="protein sequence ID" value="MFI6496718.1"/>
    <property type="molecule type" value="Genomic_DNA"/>
</dbReference>
<dbReference type="InterPro" id="IPR054418">
    <property type="entry name" value="MQNX/HUTI_composite_N"/>
</dbReference>
<keyword evidence="1" id="KW-0479">Metal-binding</keyword>
<dbReference type="Proteomes" id="UP001612741">
    <property type="component" value="Unassembled WGS sequence"/>
</dbReference>